<protein>
    <submittedName>
        <fullName evidence="1">Uncharacterized protein</fullName>
    </submittedName>
</protein>
<dbReference type="Proteomes" id="UP000839661">
    <property type="component" value="Unassembled WGS sequence"/>
</dbReference>
<name>A0A5Z9VLX5_SALET</name>
<dbReference type="AlphaFoldDB" id="A0A5Z9VLX5"/>
<comment type="caution">
    <text evidence="1">The sequence shown here is derived from an EMBL/GenBank/DDBJ whole genome shotgun (WGS) entry which is preliminary data.</text>
</comment>
<dbReference type="EMBL" id="AAKLZH010000078">
    <property type="protein sequence ID" value="ECT1905772.1"/>
    <property type="molecule type" value="Genomic_DNA"/>
</dbReference>
<gene>
    <name evidence="1" type="ORF">DX339_24425</name>
</gene>
<sequence>MARCVRELLAPESEMVIFMTNQEMKECIVSLCAWHKARVGECRFFIDKKDADITFDNDGEKCVIPAHSKEANLLRLGARLALFIFEKFPVTLNVKDDEDDEE</sequence>
<evidence type="ECO:0000313" key="1">
    <source>
        <dbReference type="EMBL" id="ECT1905772.1"/>
    </source>
</evidence>
<accession>A0A5Z9VLX5</accession>
<proteinExistence type="predicted"/>
<organism evidence="1">
    <name type="scientific">Salmonella enterica subsp. enterica serovar Adelaide</name>
    <dbReference type="NCBI Taxonomy" id="29473"/>
    <lineage>
        <taxon>Bacteria</taxon>
        <taxon>Pseudomonadati</taxon>
        <taxon>Pseudomonadota</taxon>
        <taxon>Gammaproteobacteria</taxon>
        <taxon>Enterobacterales</taxon>
        <taxon>Enterobacteriaceae</taxon>
        <taxon>Salmonella</taxon>
    </lineage>
</organism>
<reference evidence="1" key="1">
    <citation type="submission" date="2018-08" db="EMBL/GenBank/DDBJ databases">
        <authorList>
            <consortium name="NARMS: The National Antimicrobial Resistance Monitoring System"/>
        </authorList>
    </citation>
    <scope>NUCLEOTIDE SEQUENCE [LARGE SCALE GENOMIC DNA]</scope>
    <source>
        <strain evidence="1">FSIS11808911</strain>
    </source>
</reference>